<dbReference type="EMBL" id="CM055109">
    <property type="protein sequence ID" value="KAJ7522532.1"/>
    <property type="molecule type" value="Genomic_DNA"/>
</dbReference>
<evidence type="ECO:0000313" key="2">
    <source>
        <dbReference type="Proteomes" id="UP001162992"/>
    </source>
</evidence>
<sequence length="515" mass="55769">MSRNGCLLCAPLVAESVDEMLSQMRVAKKNGADVVELRVDYIQGFAPEMDLPRLIRGRVLPVIVTYRPKWEGGNFEGDEVFRVKALRKAISLGADFVDVELQVAAEFLECSTPERKDSSSRVVVSNHNYKMTPSLGEIGSLIARIQSIGADVVKIVTTAEKVTDVARVFHAVVHSQVSGNQVPTIALVMGPKGLISRLLAPKFGGFLTFGALGVGQESAPGQPTLLQLTQMYRVDRMDRDTKVFGIVGNPVGHSKGPIIHNAAFQEIGYNAVYVPYLVDDMREFLEVYSGSDFSGFSVTIPFKEDALRCCDEVDPIAQAIGAVNTIIRRDGKLIGYNTDCEAAISAIEDALRESRHPPEKSLAGRLFVVIGAGGAGKALAFGAKQKGARVVIANRNFERAKVLAKSVGAEAIPLEQLDSFQPESGMVLANTTSVGMHPNVQDTPICKDVLKAYSLVFDAVYTPRVTRLLREAEEAGAIAVSGLEMFIRQAIGQFEIFTGQQAPKGLMREIITQNA</sequence>
<proteinExistence type="predicted"/>
<evidence type="ECO:0000313" key="1">
    <source>
        <dbReference type="EMBL" id="KAJ7522532.1"/>
    </source>
</evidence>
<organism evidence="1 2">
    <name type="scientific">Diphasiastrum complanatum</name>
    <name type="common">Issler's clubmoss</name>
    <name type="synonym">Lycopodium complanatum</name>
    <dbReference type="NCBI Taxonomy" id="34168"/>
    <lineage>
        <taxon>Eukaryota</taxon>
        <taxon>Viridiplantae</taxon>
        <taxon>Streptophyta</taxon>
        <taxon>Embryophyta</taxon>
        <taxon>Tracheophyta</taxon>
        <taxon>Lycopodiopsida</taxon>
        <taxon>Lycopodiales</taxon>
        <taxon>Lycopodiaceae</taxon>
        <taxon>Lycopodioideae</taxon>
        <taxon>Diphasiastrum</taxon>
    </lineage>
</organism>
<dbReference type="Proteomes" id="UP001162992">
    <property type="component" value="Chromosome 18"/>
</dbReference>
<accession>A0ACC2AYC5</accession>
<keyword evidence="2" id="KW-1185">Reference proteome</keyword>
<comment type="caution">
    <text evidence="1">The sequence shown here is derived from an EMBL/GenBank/DDBJ whole genome shotgun (WGS) entry which is preliminary data.</text>
</comment>
<gene>
    <name evidence="1" type="ORF">O6H91_18G015700</name>
</gene>
<reference evidence="2" key="1">
    <citation type="journal article" date="2024" name="Proc. Natl. Acad. Sci. U.S.A.">
        <title>Extraordinary preservation of gene collinearity over three hundred million years revealed in homosporous lycophytes.</title>
        <authorList>
            <person name="Li C."/>
            <person name="Wickell D."/>
            <person name="Kuo L.Y."/>
            <person name="Chen X."/>
            <person name="Nie B."/>
            <person name="Liao X."/>
            <person name="Peng D."/>
            <person name="Ji J."/>
            <person name="Jenkins J."/>
            <person name="Williams M."/>
            <person name="Shu S."/>
            <person name="Plott C."/>
            <person name="Barry K."/>
            <person name="Rajasekar S."/>
            <person name="Grimwood J."/>
            <person name="Han X."/>
            <person name="Sun S."/>
            <person name="Hou Z."/>
            <person name="He W."/>
            <person name="Dai G."/>
            <person name="Sun C."/>
            <person name="Schmutz J."/>
            <person name="Leebens-Mack J.H."/>
            <person name="Li F.W."/>
            <person name="Wang L."/>
        </authorList>
    </citation>
    <scope>NUCLEOTIDE SEQUENCE [LARGE SCALE GENOMIC DNA]</scope>
    <source>
        <strain evidence="2">cv. PW_Plant_1</strain>
    </source>
</reference>
<protein>
    <submittedName>
        <fullName evidence="1">Uncharacterized protein</fullName>
    </submittedName>
</protein>
<name>A0ACC2AYC5_DIPCM</name>